<dbReference type="InterPro" id="IPR036526">
    <property type="entry name" value="C-N_Hydrolase_sf"/>
</dbReference>
<dbReference type="EC" id="6.3.5.1" evidence="3 10"/>
<evidence type="ECO:0000313" key="12">
    <source>
        <dbReference type="EMBL" id="CAI8013051.1"/>
    </source>
</evidence>
<dbReference type="PIRSF" id="PIRSF006630">
    <property type="entry name" value="NADS_GAT"/>
    <property type="match status" value="1"/>
</dbReference>
<dbReference type="AlphaFoldDB" id="A0AA35RM31"/>
<dbReference type="SUPFAM" id="SSF56317">
    <property type="entry name" value="Carbon-nitrogen hydrolase"/>
    <property type="match status" value="1"/>
</dbReference>
<feature type="domain" description="CN hydrolase" evidence="11">
    <location>
        <begin position="5"/>
        <end position="244"/>
    </location>
</feature>
<evidence type="ECO:0000256" key="5">
    <source>
        <dbReference type="ARBA" id="ARBA00022598"/>
    </source>
</evidence>
<protein>
    <recommendedName>
        <fullName evidence="4 10">Glutamine-dependent NAD(+) synthetase</fullName>
        <ecNumber evidence="3 10">6.3.5.1</ecNumber>
    </recommendedName>
    <alternativeName>
        <fullName evidence="9 10">NAD(+) synthase [glutamine-hydrolyzing]</fullName>
    </alternativeName>
</protein>
<dbReference type="NCBIfam" id="TIGR00552">
    <property type="entry name" value="nadE"/>
    <property type="match status" value="1"/>
</dbReference>
<dbReference type="SUPFAM" id="SSF52402">
    <property type="entry name" value="Adenine nucleotide alpha hydrolases-like"/>
    <property type="match status" value="1"/>
</dbReference>
<dbReference type="InterPro" id="IPR022310">
    <property type="entry name" value="NAD/GMP_synthase"/>
</dbReference>
<comment type="caution">
    <text evidence="12">The sequence shown here is derived from an EMBL/GenBank/DDBJ whole genome shotgun (WGS) entry which is preliminary data.</text>
</comment>
<dbReference type="Pfam" id="PF00795">
    <property type="entry name" value="CN_hydrolase"/>
    <property type="match status" value="1"/>
</dbReference>
<dbReference type="Gene3D" id="3.40.50.620">
    <property type="entry name" value="HUPs"/>
    <property type="match status" value="1"/>
</dbReference>
<evidence type="ECO:0000256" key="2">
    <source>
        <dbReference type="ARBA" id="ARBA00007145"/>
    </source>
</evidence>
<keyword evidence="6 10" id="KW-0547">Nucleotide-binding</keyword>
<comment type="catalytic activity">
    <reaction evidence="10">
        <text>deamido-NAD(+) + L-glutamine + ATP + H2O = L-glutamate + AMP + diphosphate + NAD(+) + H(+)</text>
        <dbReference type="Rhea" id="RHEA:24384"/>
        <dbReference type="ChEBI" id="CHEBI:15377"/>
        <dbReference type="ChEBI" id="CHEBI:15378"/>
        <dbReference type="ChEBI" id="CHEBI:29985"/>
        <dbReference type="ChEBI" id="CHEBI:30616"/>
        <dbReference type="ChEBI" id="CHEBI:33019"/>
        <dbReference type="ChEBI" id="CHEBI:57540"/>
        <dbReference type="ChEBI" id="CHEBI:58359"/>
        <dbReference type="ChEBI" id="CHEBI:58437"/>
        <dbReference type="ChEBI" id="CHEBI:456215"/>
        <dbReference type="EC" id="6.3.5.1"/>
    </reaction>
</comment>
<keyword evidence="13" id="KW-1185">Reference proteome</keyword>
<dbReference type="PANTHER" id="PTHR23090:SF9">
    <property type="entry name" value="GLUTAMINE-DEPENDENT NAD(+) SYNTHETASE"/>
    <property type="match status" value="1"/>
</dbReference>
<dbReference type="GO" id="GO:0005737">
    <property type="term" value="C:cytoplasm"/>
    <property type="evidence" value="ECO:0007669"/>
    <property type="project" value="InterPro"/>
</dbReference>
<dbReference type="GO" id="GO:0005524">
    <property type="term" value="F:ATP binding"/>
    <property type="evidence" value="ECO:0007669"/>
    <property type="project" value="UniProtKB-UniRule"/>
</dbReference>
<dbReference type="PANTHER" id="PTHR23090">
    <property type="entry name" value="NH 3 /GLUTAMINE-DEPENDENT NAD + SYNTHETASE"/>
    <property type="match status" value="1"/>
</dbReference>
<dbReference type="InterPro" id="IPR014445">
    <property type="entry name" value="Gln-dep_NAD_synthase"/>
</dbReference>
<evidence type="ECO:0000256" key="7">
    <source>
        <dbReference type="ARBA" id="ARBA00022840"/>
    </source>
</evidence>
<dbReference type="InterPro" id="IPR003694">
    <property type="entry name" value="NAD_synthase"/>
</dbReference>
<reference evidence="12" key="1">
    <citation type="submission" date="2023-03" db="EMBL/GenBank/DDBJ databases">
        <authorList>
            <person name="Steffen K."/>
            <person name="Cardenas P."/>
        </authorList>
    </citation>
    <scope>NUCLEOTIDE SEQUENCE</scope>
</reference>
<proteinExistence type="inferred from homology"/>
<evidence type="ECO:0000256" key="10">
    <source>
        <dbReference type="PIRNR" id="PIRNR006630"/>
    </source>
</evidence>
<evidence type="ECO:0000256" key="6">
    <source>
        <dbReference type="ARBA" id="ARBA00022741"/>
    </source>
</evidence>
<name>A0AA35RM31_GEOBA</name>
<comment type="pathway">
    <text evidence="1 10">Cofactor biosynthesis; NAD(+) biosynthesis; NAD(+) from deamido-NAD(+) (L-Gln route): step 1/1.</text>
</comment>
<evidence type="ECO:0000259" key="11">
    <source>
        <dbReference type="PROSITE" id="PS50263"/>
    </source>
</evidence>
<keyword evidence="7 10" id="KW-0067">ATP-binding</keyword>
<dbReference type="GO" id="GO:0009435">
    <property type="term" value="P:NAD+ biosynthetic process"/>
    <property type="evidence" value="ECO:0007669"/>
    <property type="project" value="UniProtKB-UniRule"/>
</dbReference>
<accession>A0AA35RM31</accession>
<dbReference type="GO" id="GO:0004359">
    <property type="term" value="F:glutaminase activity"/>
    <property type="evidence" value="ECO:0007669"/>
    <property type="project" value="InterPro"/>
</dbReference>
<dbReference type="InterPro" id="IPR003010">
    <property type="entry name" value="C-N_Hydrolase"/>
</dbReference>
<dbReference type="Gene3D" id="3.60.110.10">
    <property type="entry name" value="Carbon-nitrogen hydrolase"/>
    <property type="match status" value="1"/>
</dbReference>
<organism evidence="12 13">
    <name type="scientific">Geodia barretti</name>
    <name type="common">Barrett's horny sponge</name>
    <dbReference type="NCBI Taxonomy" id="519541"/>
    <lineage>
        <taxon>Eukaryota</taxon>
        <taxon>Metazoa</taxon>
        <taxon>Porifera</taxon>
        <taxon>Demospongiae</taxon>
        <taxon>Heteroscleromorpha</taxon>
        <taxon>Tetractinellida</taxon>
        <taxon>Astrophorina</taxon>
        <taxon>Geodiidae</taxon>
        <taxon>Geodia</taxon>
    </lineage>
</organism>
<evidence type="ECO:0000256" key="8">
    <source>
        <dbReference type="ARBA" id="ARBA00023027"/>
    </source>
</evidence>
<dbReference type="CDD" id="cd00553">
    <property type="entry name" value="NAD_synthase"/>
    <property type="match status" value="1"/>
</dbReference>
<dbReference type="Pfam" id="PF02540">
    <property type="entry name" value="NAD_synthase"/>
    <property type="match status" value="1"/>
</dbReference>
<dbReference type="NCBIfam" id="NF010588">
    <property type="entry name" value="PRK13981.1"/>
    <property type="match status" value="1"/>
</dbReference>
<dbReference type="InterPro" id="IPR014729">
    <property type="entry name" value="Rossmann-like_a/b/a_fold"/>
</dbReference>
<comment type="similarity">
    <text evidence="2 10">In the C-terminal section; belongs to the NAD synthetase family.</text>
</comment>
<sequence>MKRSFRLALAQFNPTVGDIAGNTTRIIELIDQARASHADLVAFPELAVTGYPPEDLLFKPSFLSENTAAVERIAAAARGIAAVVGCVEVGSDIANAAAIIDDRRLVDWYRKMYLPNYGVFDEDRYFRRGEVCPVYIINGATVGVNICEDIWYPVGPIAVQRDAGAEIIVNINASPFHAGKSAQRERMISTRAADNGVFVAYLNTVGGQDELVFDGASIVCAPDGSVISRGPAFEDKLIVADLDVESVFRQRLRDPKPRKENPNILHEVGRAQVTPISEHQFANRRIPVESPLFPNLTDEEEVYQALVVGTRDYVHKSGFRGALIGLSGGIDSALTATIAADALGAENVVGVTMPSRYSSEGSVSDSQELADNLGIKLWRIPIEPAHVAFTDMLADRFAGAEPNVAEENVQARIRGNVLMTISNKFGWIVLTTGNKSEMAMGYATLYGDMAGGFAVLKDVPKTLVYALSRWRNAGTPNGRPLIPISVLVKPPSAELRPDQTDQDTLPPYEQLDPIIKAYVEDDFSYADMVAMGHNPDWVRQVVTFVDRNEYKRRQAPPGVKITPRAFGKDRRLPIVNRFRPLPPV</sequence>
<evidence type="ECO:0000313" key="13">
    <source>
        <dbReference type="Proteomes" id="UP001174909"/>
    </source>
</evidence>
<evidence type="ECO:0000256" key="1">
    <source>
        <dbReference type="ARBA" id="ARBA00005188"/>
    </source>
</evidence>
<dbReference type="CDD" id="cd07570">
    <property type="entry name" value="GAT_Gln-NAD-synth"/>
    <property type="match status" value="1"/>
</dbReference>
<keyword evidence="5 10" id="KW-0436">Ligase</keyword>
<dbReference type="PROSITE" id="PS50263">
    <property type="entry name" value="CN_HYDROLASE"/>
    <property type="match status" value="1"/>
</dbReference>
<dbReference type="HAMAP" id="MF_02090">
    <property type="entry name" value="NadE_glutamine_dep"/>
    <property type="match status" value="1"/>
</dbReference>
<dbReference type="FunFam" id="3.40.50.620:FF:000106">
    <property type="entry name" value="Glutamine-dependent NAD(+) synthetase"/>
    <property type="match status" value="1"/>
</dbReference>
<evidence type="ECO:0000256" key="4">
    <source>
        <dbReference type="ARBA" id="ARBA00017309"/>
    </source>
</evidence>
<dbReference type="Proteomes" id="UP001174909">
    <property type="component" value="Unassembled WGS sequence"/>
</dbReference>
<dbReference type="EMBL" id="CASHTH010001234">
    <property type="protein sequence ID" value="CAI8013051.1"/>
    <property type="molecule type" value="Genomic_DNA"/>
</dbReference>
<keyword evidence="8 10" id="KW-0520">NAD</keyword>
<evidence type="ECO:0000256" key="9">
    <source>
        <dbReference type="ARBA" id="ARBA00030681"/>
    </source>
</evidence>
<evidence type="ECO:0000256" key="3">
    <source>
        <dbReference type="ARBA" id="ARBA00012743"/>
    </source>
</evidence>
<dbReference type="GO" id="GO:0003952">
    <property type="term" value="F:NAD+ synthase (glutamine-hydrolyzing) activity"/>
    <property type="evidence" value="ECO:0007669"/>
    <property type="project" value="UniProtKB-UniRule"/>
</dbReference>
<gene>
    <name evidence="12" type="ORF">GBAR_LOCUS8321</name>
</gene>